<evidence type="ECO:0000256" key="6">
    <source>
        <dbReference type="ARBA" id="ARBA00038076"/>
    </source>
</evidence>
<dbReference type="RefSeq" id="WP_021169015.1">
    <property type="nucleotide sequence ID" value="NZ_CTRP01000003.1"/>
</dbReference>
<keyword evidence="5 7" id="KW-0472">Membrane</keyword>
<dbReference type="GO" id="GO:0005886">
    <property type="term" value="C:plasma membrane"/>
    <property type="evidence" value="ECO:0007669"/>
    <property type="project" value="UniProtKB-SubCell"/>
</dbReference>
<evidence type="ECO:0000256" key="3">
    <source>
        <dbReference type="ARBA" id="ARBA00022692"/>
    </source>
</evidence>
<evidence type="ECO:0000256" key="4">
    <source>
        <dbReference type="ARBA" id="ARBA00022989"/>
    </source>
</evidence>
<dbReference type="GO" id="GO:0016787">
    <property type="term" value="F:hydrolase activity"/>
    <property type="evidence" value="ECO:0007669"/>
    <property type="project" value="UniProtKB-KW"/>
</dbReference>
<evidence type="ECO:0000259" key="9">
    <source>
        <dbReference type="Pfam" id="PF12704"/>
    </source>
</evidence>
<dbReference type="InterPro" id="IPR050250">
    <property type="entry name" value="Macrolide_Exporter_MacB"/>
</dbReference>
<feature type="transmembrane region" description="Helical" evidence="7">
    <location>
        <begin position="281"/>
        <end position="306"/>
    </location>
</feature>
<dbReference type="InterPro" id="IPR003838">
    <property type="entry name" value="ABC3_permease_C"/>
</dbReference>
<comment type="subcellular location">
    <subcellularLocation>
        <location evidence="1">Cell membrane</location>
        <topology evidence="1">Multi-pass membrane protein</topology>
    </subcellularLocation>
</comment>
<keyword evidence="3 7" id="KW-0812">Transmembrane</keyword>
<organism evidence="10 11">
    <name type="scientific">Sporomusa ovata</name>
    <dbReference type="NCBI Taxonomy" id="2378"/>
    <lineage>
        <taxon>Bacteria</taxon>
        <taxon>Bacillati</taxon>
        <taxon>Bacillota</taxon>
        <taxon>Negativicutes</taxon>
        <taxon>Selenomonadales</taxon>
        <taxon>Sporomusaceae</taxon>
        <taxon>Sporomusa</taxon>
    </lineage>
</organism>
<dbReference type="AlphaFoldDB" id="A0A0U1KS74"/>
<dbReference type="EC" id="3.6.3.-" evidence="10"/>
<feature type="transmembrane region" description="Helical" evidence="7">
    <location>
        <begin position="326"/>
        <end position="357"/>
    </location>
</feature>
<dbReference type="PANTHER" id="PTHR30572">
    <property type="entry name" value="MEMBRANE COMPONENT OF TRANSPORTER-RELATED"/>
    <property type="match status" value="1"/>
</dbReference>
<evidence type="ECO:0000256" key="1">
    <source>
        <dbReference type="ARBA" id="ARBA00004651"/>
    </source>
</evidence>
<evidence type="ECO:0000259" key="8">
    <source>
        <dbReference type="Pfam" id="PF02687"/>
    </source>
</evidence>
<feature type="transmembrane region" description="Helical" evidence="7">
    <location>
        <begin position="20"/>
        <end position="40"/>
    </location>
</feature>
<keyword evidence="10" id="KW-0067">ATP-binding</keyword>
<gene>
    <name evidence="10" type="ORF">SpAn4DRAFT_1245</name>
</gene>
<dbReference type="PANTHER" id="PTHR30572:SF4">
    <property type="entry name" value="ABC TRANSPORTER PERMEASE YTRF"/>
    <property type="match status" value="1"/>
</dbReference>
<evidence type="ECO:0000313" key="10">
    <source>
        <dbReference type="EMBL" id="CQR70276.1"/>
    </source>
</evidence>
<proteinExistence type="inferred from homology"/>
<keyword evidence="10" id="KW-0547">Nucleotide-binding</keyword>
<evidence type="ECO:0000256" key="2">
    <source>
        <dbReference type="ARBA" id="ARBA00022475"/>
    </source>
</evidence>
<dbReference type="Pfam" id="PF02687">
    <property type="entry name" value="FtsX"/>
    <property type="match status" value="1"/>
</dbReference>
<accession>A0A0U1KS74</accession>
<feature type="domain" description="ABC3 transporter permease C-terminal" evidence="8">
    <location>
        <begin position="287"/>
        <end position="394"/>
    </location>
</feature>
<sequence>MFWESVIIAFNGLMANKLRAALTMLGMIIGVGAVIALVSIGMGTQKRVEQNLAYLGGTNIIIRPGAAAAPGSVRSAAGSVITLTARDAQAIADEVPGVARVAPELTGSYQLVYENRNWNTIVEGTTVDAVEIQDLTLASGCFFSDEDDAARAKVAVIGQTVANNLFGTESPVGQNIRIGSTQFIVSGVLASKGQTAGGGDLDDAVFVPLATAQDRLGGKTYVNLILAQMENLQVLDQTEEYITQLLRARHKLADGEADDFTVRNYAALVEKIKESTRSMTLYLGNVAAISLLVGGIGIMNIMLVSVTERTKEIGIRKALGATYANIMLQFLVEALVVSVTGGLIGILAGVLAAYGLASTGAVQTVISPEPILAAFGISLLIGLFFGIYPARKAALLAPIDALRYE</sequence>
<dbReference type="GO" id="GO:0005524">
    <property type="term" value="F:ATP binding"/>
    <property type="evidence" value="ECO:0007669"/>
    <property type="project" value="UniProtKB-KW"/>
</dbReference>
<dbReference type="Proteomes" id="UP000049855">
    <property type="component" value="Unassembled WGS sequence"/>
</dbReference>
<keyword evidence="4 7" id="KW-1133">Transmembrane helix</keyword>
<feature type="domain" description="MacB-like periplasmic core" evidence="9">
    <location>
        <begin position="21"/>
        <end position="245"/>
    </location>
</feature>
<dbReference type="Pfam" id="PF12704">
    <property type="entry name" value="MacB_PCD"/>
    <property type="match status" value="1"/>
</dbReference>
<evidence type="ECO:0000313" key="11">
    <source>
        <dbReference type="Proteomes" id="UP000049855"/>
    </source>
</evidence>
<dbReference type="EMBL" id="CTRP01000003">
    <property type="protein sequence ID" value="CQR70276.1"/>
    <property type="molecule type" value="Genomic_DNA"/>
</dbReference>
<reference evidence="11" key="1">
    <citation type="submission" date="2015-03" db="EMBL/GenBank/DDBJ databases">
        <authorList>
            <person name="Nijsse Bart"/>
        </authorList>
    </citation>
    <scope>NUCLEOTIDE SEQUENCE [LARGE SCALE GENOMIC DNA]</scope>
</reference>
<dbReference type="GO" id="GO:0022857">
    <property type="term" value="F:transmembrane transporter activity"/>
    <property type="evidence" value="ECO:0007669"/>
    <property type="project" value="TreeGrafter"/>
</dbReference>
<keyword evidence="10" id="KW-0378">Hydrolase</keyword>
<evidence type="ECO:0000256" key="7">
    <source>
        <dbReference type="SAM" id="Phobius"/>
    </source>
</evidence>
<feature type="transmembrane region" description="Helical" evidence="7">
    <location>
        <begin position="369"/>
        <end position="388"/>
    </location>
</feature>
<dbReference type="InterPro" id="IPR025857">
    <property type="entry name" value="MacB_PCD"/>
</dbReference>
<comment type="similarity">
    <text evidence="6">Belongs to the ABC-4 integral membrane protein family.</text>
</comment>
<keyword evidence="2" id="KW-1003">Cell membrane</keyword>
<name>A0A0U1KS74_9FIRM</name>
<keyword evidence="11" id="KW-1185">Reference proteome</keyword>
<evidence type="ECO:0000256" key="5">
    <source>
        <dbReference type="ARBA" id="ARBA00023136"/>
    </source>
</evidence>
<protein>
    <submittedName>
        <fullName evidence="10">Macrolide export ATP-binding/permease protein MacB</fullName>
        <ecNumber evidence="10">3.6.3.-</ecNumber>
    </submittedName>
</protein>